<dbReference type="Proteomes" id="UP001165064">
    <property type="component" value="Unassembled WGS sequence"/>
</dbReference>
<evidence type="ECO:0000313" key="2">
    <source>
        <dbReference type="Proteomes" id="UP001165064"/>
    </source>
</evidence>
<name>A0ACB5UCW4_AMBMO</name>
<comment type="caution">
    <text evidence="1">The sequence shown here is derived from an EMBL/GenBank/DDBJ whole genome shotgun (WGS) entry which is preliminary data.</text>
</comment>
<gene>
    <name evidence="1" type="ORF">Amon02_001313700</name>
</gene>
<dbReference type="EMBL" id="BSXS01016637">
    <property type="protein sequence ID" value="GMF08047.1"/>
    <property type="molecule type" value="Genomic_DNA"/>
</dbReference>
<organism evidence="1 2">
    <name type="scientific">Ambrosiozyma monospora</name>
    <name type="common">Yeast</name>
    <name type="synonym">Endomycopsis monosporus</name>
    <dbReference type="NCBI Taxonomy" id="43982"/>
    <lineage>
        <taxon>Eukaryota</taxon>
        <taxon>Fungi</taxon>
        <taxon>Dikarya</taxon>
        <taxon>Ascomycota</taxon>
        <taxon>Saccharomycotina</taxon>
        <taxon>Pichiomycetes</taxon>
        <taxon>Pichiales</taxon>
        <taxon>Pichiaceae</taxon>
        <taxon>Ambrosiozyma</taxon>
    </lineage>
</organism>
<sequence>MEDAKIKKKVLRFLYEQYKKSAMTRNQGTVIELNEYDGGDDNASLFSSPGVSSSASSMLIDLNDTDNQFNVGSSTIIQFQNRFESTTKDTTWSTICTTCCSTIQKAKHTVD</sequence>
<reference evidence="1" key="1">
    <citation type="submission" date="2023-04" db="EMBL/GenBank/DDBJ databases">
        <title>Ambrosiozyma monospora NBRC 10751.</title>
        <authorList>
            <person name="Ichikawa N."/>
            <person name="Sato H."/>
            <person name="Tonouchi N."/>
        </authorList>
    </citation>
    <scope>NUCLEOTIDE SEQUENCE</scope>
    <source>
        <strain evidence="1">NBRC 10751</strain>
    </source>
</reference>
<keyword evidence="2" id="KW-1185">Reference proteome</keyword>
<proteinExistence type="predicted"/>
<accession>A0ACB5UCW4</accession>
<evidence type="ECO:0000313" key="1">
    <source>
        <dbReference type="EMBL" id="GMF08047.1"/>
    </source>
</evidence>
<protein>
    <submittedName>
        <fullName evidence="1">Unnamed protein product</fullName>
    </submittedName>
</protein>